<feature type="transmembrane region" description="Helical" evidence="1">
    <location>
        <begin position="53"/>
        <end position="75"/>
    </location>
</feature>
<gene>
    <name evidence="2" type="ORF">BBK82_16880</name>
</gene>
<dbReference type="KEGG" id="led:BBK82_16880"/>
<keyword evidence="1" id="KW-0472">Membrane</keyword>
<feature type="transmembrane region" description="Helical" evidence="1">
    <location>
        <begin position="87"/>
        <end position="120"/>
    </location>
</feature>
<reference evidence="2 3" key="1">
    <citation type="submission" date="2016-07" db="EMBL/GenBank/DDBJ databases">
        <title>Complete genome sequence of the Lentzea guizhouensis DHS C013.</title>
        <authorList>
            <person name="Cao C."/>
        </authorList>
    </citation>
    <scope>NUCLEOTIDE SEQUENCE [LARGE SCALE GENOMIC DNA]</scope>
    <source>
        <strain evidence="2 3">DHS C013</strain>
    </source>
</reference>
<name>A0A1B2HID4_9PSEU</name>
<dbReference type="SUPFAM" id="SSF103473">
    <property type="entry name" value="MFS general substrate transporter"/>
    <property type="match status" value="1"/>
</dbReference>
<evidence type="ECO:0000313" key="3">
    <source>
        <dbReference type="Proteomes" id="UP000093053"/>
    </source>
</evidence>
<accession>A0A1B2HID4</accession>
<dbReference type="RefSeq" id="WP_065915865.1">
    <property type="nucleotide sequence ID" value="NZ_CP016793.1"/>
</dbReference>
<evidence type="ECO:0000256" key="1">
    <source>
        <dbReference type="SAM" id="Phobius"/>
    </source>
</evidence>
<dbReference type="AlphaFoldDB" id="A0A1B2HID4"/>
<dbReference type="EMBL" id="CP016793">
    <property type="protein sequence ID" value="ANZ37475.1"/>
    <property type="molecule type" value="Genomic_DNA"/>
</dbReference>
<sequence length="134" mass="15235">MKEQEAPRPIRIAVGLWLAIAVFVLFVTGGLWFQRGQVQELTKWTSGQVTSFLVTLTVVAVIFAAAYAWLTRLFLRRRRWARIALSVIAIVHMLWLLVLGISAANLVTLLLICVAIVFTWQPRAAQWFAEVRDE</sequence>
<protein>
    <submittedName>
        <fullName evidence="2">Uncharacterized protein</fullName>
    </submittedName>
</protein>
<evidence type="ECO:0000313" key="2">
    <source>
        <dbReference type="EMBL" id="ANZ37475.1"/>
    </source>
</evidence>
<proteinExistence type="predicted"/>
<keyword evidence="1" id="KW-1133">Transmembrane helix</keyword>
<dbReference type="InterPro" id="IPR036259">
    <property type="entry name" value="MFS_trans_sf"/>
</dbReference>
<feature type="transmembrane region" description="Helical" evidence="1">
    <location>
        <begin position="12"/>
        <end position="33"/>
    </location>
</feature>
<organism evidence="2 3">
    <name type="scientific">Lentzea guizhouensis</name>
    <dbReference type="NCBI Taxonomy" id="1586287"/>
    <lineage>
        <taxon>Bacteria</taxon>
        <taxon>Bacillati</taxon>
        <taxon>Actinomycetota</taxon>
        <taxon>Actinomycetes</taxon>
        <taxon>Pseudonocardiales</taxon>
        <taxon>Pseudonocardiaceae</taxon>
        <taxon>Lentzea</taxon>
    </lineage>
</organism>
<keyword evidence="3" id="KW-1185">Reference proteome</keyword>
<dbReference type="STRING" id="1586287.BBK82_16880"/>
<dbReference type="Proteomes" id="UP000093053">
    <property type="component" value="Chromosome"/>
</dbReference>
<keyword evidence="1" id="KW-0812">Transmembrane</keyword>
<dbReference type="OrthoDB" id="3686859at2"/>